<name>A0A429YWA7_9HYPH</name>
<dbReference type="RefSeq" id="WP_126700646.1">
    <property type="nucleotide sequence ID" value="NZ_RWKW01000051.1"/>
</dbReference>
<dbReference type="Proteomes" id="UP000278398">
    <property type="component" value="Unassembled WGS sequence"/>
</dbReference>
<keyword evidence="3" id="KW-1185">Reference proteome</keyword>
<feature type="chain" id="PRO_5019187754" description="Autotransporter domain-containing protein" evidence="1">
    <location>
        <begin position="21"/>
        <end position="759"/>
    </location>
</feature>
<organism evidence="2 3">
    <name type="scientific">Aquibium carbonis</name>
    <dbReference type="NCBI Taxonomy" id="2495581"/>
    <lineage>
        <taxon>Bacteria</taxon>
        <taxon>Pseudomonadati</taxon>
        <taxon>Pseudomonadota</taxon>
        <taxon>Alphaproteobacteria</taxon>
        <taxon>Hyphomicrobiales</taxon>
        <taxon>Phyllobacteriaceae</taxon>
        <taxon>Aquibium</taxon>
    </lineage>
</organism>
<dbReference type="Gene3D" id="2.40.128.130">
    <property type="entry name" value="Autotransporter beta-domain"/>
    <property type="match status" value="1"/>
</dbReference>
<evidence type="ECO:0000256" key="1">
    <source>
        <dbReference type="SAM" id="SignalP"/>
    </source>
</evidence>
<dbReference type="PROSITE" id="PS51257">
    <property type="entry name" value="PROKAR_LIPOPROTEIN"/>
    <property type="match status" value="1"/>
</dbReference>
<dbReference type="OrthoDB" id="8255242at2"/>
<dbReference type="InterPro" id="IPR036709">
    <property type="entry name" value="Autotransporte_beta_dom_sf"/>
</dbReference>
<proteinExistence type="predicted"/>
<evidence type="ECO:0008006" key="4">
    <source>
        <dbReference type="Google" id="ProtNLM"/>
    </source>
</evidence>
<keyword evidence="1" id="KW-0732">Signal</keyword>
<sequence length="759" mass="76233">MSRKALTRFLLLSTAASALAWGVSYPGSAAAQACSPSSPANGASVTCSGSGVGIENTSLDDATITVEEGADVNGGSGRAFRFRDGVTITNDGTIRSNSQHAIQGGANATVTNNGTITGGSSEDDGINLGSNALVTNSGTITGSDEGVQVGSGSRVENDGAITGGDHGLSGTTNVTAINSGTITGNVRDGINVEGGARIENSGTITGVDDGVQVEGNSTIVNGTDGTITGGDHGISGTTNVTVINSGTITGNVRDGINVESGARIENSGTITGIDDGVQVEANSTIINTATGVISADGEAINANADNVTIENYGIIEGGDDGINAARNAMITNYGRITSTGDQDGVDLDSGTVINYGLIESLGNEDGIDFDYSTDASLVVNYGTIRGAIAINTHSDDGIVPDDEGAQTIVNHGTLIGLGGTALNLGLGDDVVILNEGSRIVGLIEMGGGNDTLIVNYVKLERLDIGSAIETVTTAGPSFVGSSAIILMDPVALGAGDRDAQDLAFNLSRTVLTAPGGRGLWTAGRGASLGDGDRTYLGGVIGYDFAVGGHALGAYGAFAKAGDLQAWIAGLRFDLAEGGPFDLQATAFAGVTDGDELAGSDGADGTLLGIAARASYALIQAAPGGFGLDFAAEGGLSRHAVDGYTMSNLDTSIGDRDTTAGYARLEIGVPYSIDPETTLRGFAHVTHHTGSADLISAAFENQTLRFASGADLDRTAFGLGASFTRKTASGLAFDASVETSFADGDADVAFGLTLRMPFGR</sequence>
<protein>
    <recommendedName>
        <fullName evidence="4">Autotransporter domain-containing protein</fullName>
    </recommendedName>
</protein>
<feature type="signal peptide" evidence="1">
    <location>
        <begin position="1"/>
        <end position="20"/>
    </location>
</feature>
<gene>
    <name evidence="2" type="ORF">EJC49_14495</name>
</gene>
<comment type="caution">
    <text evidence="2">The sequence shown here is derived from an EMBL/GenBank/DDBJ whole genome shotgun (WGS) entry which is preliminary data.</text>
</comment>
<reference evidence="2 3" key="1">
    <citation type="submission" date="2018-12" db="EMBL/GenBank/DDBJ databases">
        <title>Mesorhizobium carbonis sp. nov., isolated from coal mine water.</title>
        <authorList>
            <person name="Xin W."/>
            <person name="Xu Z."/>
            <person name="Xiang F."/>
            <person name="Zhang J."/>
            <person name="Xi L."/>
            <person name="Liu J."/>
        </authorList>
    </citation>
    <scope>NUCLEOTIDE SEQUENCE [LARGE SCALE GENOMIC DNA]</scope>
    <source>
        <strain evidence="2 3">B2.3</strain>
    </source>
</reference>
<evidence type="ECO:0000313" key="2">
    <source>
        <dbReference type="EMBL" id="RST85743.1"/>
    </source>
</evidence>
<dbReference type="AlphaFoldDB" id="A0A429YWA7"/>
<evidence type="ECO:0000313" key="3">
    <source>
        <dbReference type="Proteomes" id="UP000278398"/>
    </source>
</evidence>
<dbReference type="EMBL" id="RWKW01000051">
    <property type="protein sequence ID" value="RST85743.1"/>
    <property type="molecule type" value="Genomic_DNA"/>
</dbReference>
<accession>A0A429YWA7</accession>
<dbReference type="SUPFAM" id="SSF103515">
    <property type="entry name" value="Autotransporter"/>
    <property type="match status" value="1"/>
</dbReference>